<organism evidence="3">
    <name type="scientific">marine metagenome</name>
    <dbReference type="NCBI Taxonomy" id="408172"/>
    <lineage>
        <taxon>unclassified sequences</taxon>
        <taxon>metagenomes</taxon>
        <taxon>ecological metagenomes</taxon>
    </lineage>
</organism>
<dbReference type="PANTHER" id="PTHR10146">
    <property type="entry name" value="PROLINE SYNTHETASE CO-TRANSCRIBED BACTERIAL HOMOLOG PROTEIN"/>
    <property type="match status" value="1"/>
</dbReference>
<keyword evidence="1" id="KW-0663">Pyridoxal phosphate</keyword>
<gene>
    <name evidence="3" type="ORF">METZ01_LOCUS400337</name>
</gene>
<dbReference type="PANTHER" id="PTHR10146:SF14">
    <property type="entry name" value="PYRIDOXAL PHOSPHATE HOMEOSTASIS PROTEIN"/>
    <property type="match status" value="1"/>
</dbReference>
<dbReference type="CDD" id="cd00635">
    <property type="entry name" value="PLPDE_III_YBL036c_like"/>
    <property type="match status" value="1"/>
</dbReference>
<dbReference type="PIRSF" id="PIRSF004848">
    <property type="entry name" value="YBL036c_PLPDEIII"/>
    <property type="match status" value="1"/>
</dbReference>
<dbReference type="InterPro" id="IPR029066">
    <property type="entry name" value="PLP-binding_barrel"/>
</dbReference>
<evidence type="ECO:0000313" key="3">
    <source>
        <dbReference type="EMBL" id="SVD47483.1"/>
    </source>
</evidence>
<sequence length="218" mass="25105">MKQLAFIQNKINEIINRKQLKTKPEIVVVSKTFPLENIMPLLDHGHIHYGENKIQEAEDKWSEIKKNYKNLQLHMVGKLQTNKVKKAVKLFDYVHSLDSERLALKISQYQKELNKEIKLFIQVNLGGEKQKSGLALNNLHTFYNYCVNELSLNIIGLMCLPPIDSDSVKYFKLLKKIAENFNLKELSMGMSSDFEDAVINGSTFLRLGTLILGKRNII</sequence>
<dbReference type="AlphaFoldDB" id="A0A382VLX4"/>
<dbReference type="InterPro" id="IPR001608">
    <property type="entry name" value="Ala_racemase_N"/>
</dbReference>
<dbReference type="FunFam" id="3.20.20.10:FF:000018">
    <property type="entry name" value="Pyridoxal phosphate homeostasis protein"/>
    <property type="match status" value="1"/>
</dbReference>
<protein>
    <recommendedName>
        <fullName evidence="2">Alanine racemase N-terminal domain-containing protein</fullName>
    </recommendedName>
</protein>
<dbReference type="NCBIfam" id="TIGR00044">
    <property type="entry name" value="YggS family pyridoxal phosphate-dependent enzyme"/>
    <property type="match status" value="1"/>
</dbReference>
<dbReference type="GO" id="GO:0030170">
    <property type="term" value="F:pyridoxal phosphate binding"/>
    <property type="evidence" value="ECO:0007669"/>
    <property type="project" value="InterPro"/>
</dbReference>
<dbReference type="Gene3D" id="3.20.20.10">
    <property type="entry name" value="Alanine racemase"/>
    <property type="match status" value="1"/>
</dbReference>
<dbReference type="HAMAP" id="MF_02087">
    <property type="entry name" value="PLP_homeostasis"/>
    <property type="match status" value="1"/>
</dbReference>
<dbReference type="Pfam" id="PF01168">
    <property type="entry name" value="Ala_racemase_N"/>
    <property type="match status" value="1"/>
</dbReference>
<evidence type="ECO:0000256" key="1">
    <source>
        <dbReference type="ARBA" id="ARBA00022898"/>
    </source>
</evidence>
<accession>A0A382VLX4</accession>
<evidence type="ECO:0000259" key="2">
    <source>
        <dbReference type="Pfam" id="PF01168"/>
    </source>
</evidence>
<dbReference type="InterPro" id="IPR011078">
    <property type="entry name" value="PyrdxlP_homeostasis"/>
</dbReference>
<reference evidence="3" key="1">
    <citation type="submission" date="2018-05" db="EMBL/GenBank/DDBJ databases">
        <authorList>
            <person name="Lanie J.A."/>
            <person name="Ng W.-L."/>
            <person name="Kazmierczak K.M."/>
            <person name="Andrzejewski T.M."/>
            <person name="Davidsen T.M."/>
            <person name="Wayne K.J."/>
            <person name="Tettelin H."/>
            <person name="Glass J.I."/>
            <person name="Rusch D."/>
            <person name="Podicherti R."/>
            <person name="Tsui H.-C.T."/>
            <person name="Winkler M.E."/>
        </authorList>
    </citation>
    <scope>NUCLEOTIDE SEQUENCE</scope>
</reference>
<dbReference type="EMBL" id="UINC01153008">
    <property type="protein sequence ID" value="SVD47483.1"/>
    <property type="molecule type" value="Genomic_DNA"/>
</dbReference>
<name>A0A382VLX4_9ZZZZ</name>
<feature type="domain" description="Alanine racemase N-terminal" evidence="2">
    <location>
        <begin position="17"/>
        <end position="214"/>
    </location>
</feature>
<dbReference type="SUPFAM" id="SSF51419">
    <property type="entry name" value="PLP-binding barrel"/>
    <property type="match status" value="1"/>
</dbReference>
<proteinExistence type="inferred from homology"/>